<keyword evidence="2 3" id="KW-0732">Signal</keyword>
<accession>A0A254TA06</accession>
<feature type="domain" description="Leucine-binding protein" evidence="4">
    <location>
        <begin position="34"/>
        <end position="382"/>
    </location>
</feature>
<dbReference type="Proteomes" id="UP000197535">
    <property type="component" value="Unassembled WGS sequence"/>
</dbReference>
<evidence type="ECO:0000256" key="2">
    <source>
        <dbReference type="ARBA" id="ARBA00022729"/>
    </source>
</evidence>
<protein>
    <submittedName>
        <fullName evidence="5">ABC transporter substrate-binding protein</fullName>
    </submittedName>
</protein>
<dbReference type="InterPro" id="IPR028081">
    <property type="entry name" value="Leu-bd"/>
</dbReference>
<evidence type="ECO:0000259" key="4">
    <source>
        <dbReference type="Pfam" id="PF13458"/>
    </source>
</evidence>
<dbReference type="CDD" id="cd06340">
    <property type="entry name" value="PBP1_ABC_ligand_binding-like"/>
    <property type="match status" value="1"/>
</dbReference>
<feature type="chain" id="PRO_5012445607" evidence="3">
    <location>
        <begin position="31"/>
        <end position="421"/>
    </location>
</feature>
<dbReference type="InterPro" id="IPR051010">
    <property type="entry name" value="BCAA_transport"/>
</dbReference>
<keyword evidence="6" id="KW-1185">Reference proteome</keyword>
<dbReference type="PANTHER" id="PTHR30483">
    <property type="entry name" value="LEUCINE-SPECIFIC-BINDING PROTEIN"/>
    <property type="match status" value="1"/>
</dbReference>
<comment type="caution">
    <text evidence="5">The sequence shown here is derived from an EMBL/GenBank/DDBJ whole genome shotgun (WGS) entry which is preliminary data.</text>
</comment>
<comment type="similarity">
    <text evidence="1">Belongs to the leucine-binding protein family.</text>
</comment>
<dbReference type="Pfam" id="PF13458">
    <property type="entry name" value="Peripla_BP_6"/>
    <property type="match status" value="1"/>
</dbReference>
<name>A0A254TA06_9BURK</name>
<dbReference type="EMBL" id="LSTO01000001">
    <property type="protein sequence ID" value="OWW19007.1"/>
    <property type="molecule type" value="Genomic_DNA"/>
</dbReference>
<dbReference type="PANTHER" id="PTHR30483:SF37">
    <property type="entry name" value="ABC TRANSPORTER SUBSTRATE-BINDING PROTEIN"/>
    <property type="match status" value="1"/>
</dbReference>
<sequence>MNLPFSSRCWRALASIAAFAVATQAGSALAQAREVPVGFLLPLSGGSATIGNQTKAGAEIAAEQINASGGIKALGGAKLKLIFADTQSKPDVGVAETERLIQRENVAVIVGAYNSAVTFPATELAERYKTPWLVTGAVKDEITERGFKYVFRPNNKAIYDAREQLDAIDLLKKETGKGPKTIGLFYEGTDWGRSHAANIKKLVKDRGYSVALDESYPPNQADFSAQLLKIRATKPDALIVVAYTPDHILFTRQFTESRLHVPFGVHSVGGGSEDPSFYKALPQQAVQYMFVQDDFQVDIMRASKDPVLTAADSKFKATMGYGLNSYGAQGVSNVYILKDVLERAASIDKEKLRDALAATDISSGPALVTGYQRIKFDNQGQNTFAHGVISQNLGGERRTVWPAENRLADVRPVWPLPNPSK</sequence>
<evidence type="ECO:0000256" key="1">
    <source>
        <dbReference type="ARBA" id="ARBA00010062"/>
    </source>
</evidence>
<feature type="signal peptide" evidence="3">
    <location>
        <begin position="1"/>
        <end position="30"/>
    </location>
</feature>
<dbReference type="Gene3D" id="3.40.50.2300">
    <property type="match status" value="2"/>
</dbReference>
<proteinExistence type="inferred from homology"/>
<dbReference type="OrthoDB" id="9783240at2"/>
<evidence type="ECO:0000313" key="5">
    <source>
        <dbReference type="EMBL" id="OWW19007.1"/>
    </source>
</evidence>
<dbReference type="AlphaFoldDB" id="A0A254TA06"/>
<organism evidence="5 6">
    <name type="scientific">Noviherbaspirillum denitrificans</name>
    <dbReference type="NCBI Taxonomy" id="1968433"/>
    <lineage>
        <taxon>Bacteria</taxon>
        <taxon>Pseudomonadati</taxon>
        <taxon>Pseudomonadota</taxon>
        <taxon>Betaproteobacteria</taxon>
        <taxon>Burkholderiales</taxon>
        <taxon>Oxalobacteraceae</taxon>
        <taxon>Noviherbaspirillum</taxon>
    </lineage>
</organism>
<evidence type="ECO:0000256" key="3">
    <source>
        <dbReference type="SAM" id="SignalP"/>
    </source>
</evidence>
<reference evidence="5 6" key="1">
    <citation type="submission" date="2016-02" db="EMBL/GenBank/DDBJ databases">
        <authorList>
            <person name="Wen L."/>
            <person name="He K."/>
            <person name="Yang H."/>
        </authorList>
    </citation>
    <scope>NUCLEOTIDE SEQUENCE [LARGE SCALE GENOMIC DNA]</scope>
    <source>
        <strain evidence="5 6">TSA40</strain>
    </source>
</reference>
<gene>
    <name evidence="5" type="ORF">AYR66_05400</name>
</gene>
<dbReference type="RefSeq" id="WP_088705930.1">
    <property type="nucleotide sequence ID" value="NZ_LSTO01000001.1"/>
</dbReference>
<dbReference type="InterPro" id="IPR028082">
    <property type="entry name" value="Peripla_BP_I"/>
</dbReference>
<dbReference type="SUPFAM" id="SSF53822">
    <property type="entry name" value="Periplasmic binding protein-like I"/>
    <property type="match status" value="1"/>
</dbReference>
<evidence type="ECO:0000313" key="6">
    <source>
        <dbReference type="Proteomes" id="UP000197535"/>
    </source>
</evidence>